<accession>A0AAD5XHE5</accession>
<evidence type="ECO:0000256" key="4">
    <source>
        <dbReference type="ARBA" id="ARBA00022777"/>
    </source>
</evidence>
<keyword evidence="4 8" id="KW-0418">Kinase</keyword>
<evidence type="ECO:0000256" key="8">
    <source>
        <dbReference type="RuleBase" id="RU366032"/>
    </source>
</evidence>
<dbReference type="GO" id="GO:0005524">
    <property type="term" value="F:ATP binding"/>
    <property type="evidence" value="ECO:0007669"/>
    <property type="project" value="UniProtKB-UniRule"/>
</dbReference>
<dbReference type="GO" id="GO:0010906">
    <property type="term" value="P:regulation of glucose metabolic process"/>
    <property type="evidence" value="ECO:0007669"/>
    <property type="project" value="TreeGrafter"/>
</dbReference>
<keyword evidence="6 8" id="KW-0496">Mitochondrion</keyword>
<dbReference type="PANTHER" id="PTHR11947">
    <property type="entry name" value="PYRUVATE DEHYDROGENASE KINASE"/>
    <property type="match status" value="1"/>
</dbReference>
<evidence type="ECO:0000313" key="11">
    <source>
        <dbReference type="Proteomes" id="UP001211907"/>
    </source>
</evidence>
<dbReference type="Pfam" id="PF10436">
    <property type="entry name" value="BCDHK_Adom3"/>
    <property type="match status" value="1"/>
</dbReference>
<evidence type="ECO:0000256" key="2">
    <source>
        <dbReference type="ARBA" id="ARBA00022679"/>
    </source>
</evidence>
<dbReference type="InterPro" id="IPR039028">
    <property type="entry name" value="BCKD/PDK"/>
</dbReference>
<dbReference type="InterPro" id="IPR036784">
    <property type="entry name" value="AK/P_DHK_N_sf"/>
</dbReference>
<dbReference type="EC" id="2.7.11.-" evidence="8"/>
<dbReference type="SUPFAM" id="SSF55874">
    <property type="entry name" value="ATPase domain of HSP90 chaperone/DNA topoisomerase II/histidine kinase"/>
    <property type="match status" value="1"/>
</dbReference>
<evidence type="ECO:0000256" key="3">
    <source>
        <dbReference type="ARBA" id="ARBA00022741"/>
    </source>
</evidence>
<dbReference type="GO" id="GO:0005759">
    <property type="term" value="C:mitochondrial matrix"/>
    <property type="evidence" value="ECO:0007669"/>
    <property type="project" value="UniProtKB-SubCell"/>
</dbReference>
<gene>
    <name evidence="10" type="ORF">HK100_001240</name>
</gene>
<dbReference type="Proteomes" id="UP001211907">
    <property type="component" value="Unassembled WGS sequence"/>
</dbReference>
<reference evidence="10" key="1">
    <citation type="submission" date="2020-05" db="EMBL/GenBank/DDBJ databases">
        <title>Phylogenomic resolution of chytrid fungi.</title>
        <authorList>
            <person name="Stajich J.E."/>
            <person name="Amses K."/>
            <person name="Simmons R."/>
            <person name="Seto K."/>
            <person name="Myers J."/>
            <person name="Bonds A."/>
            <person name="Quandt C.A."/>
            <person name="Barry K."/>
            <person name="Liu P."/>
            <person name="Grigoriev I."/>
            <person name="Longcore J.E."/>
            <person name="James T.Y."/>
        </authorList>
    </citation>
    <scope>NUCLEOTIDE SEQUENCE</scope>
    <source>
        <strain evidence="10">JEL0513</strain>
    </source>
</reference>
<dbReference type="AlphaFoldDB" id="A0AAD5XHE5"/>
<dbReference type="GO" id="GO:0004740">
    <property type="term" value="F:pyruvate dehydrogenase (acetyl-transferring) kinase activity"/>
    <property type="evidence" value="ECO:0007669"/>
    <property type="project" value="UniProtKB-EC"/>
</dbReference>
<evidence type="ECO:0000256" key="7">
    <source>
        <dbReference type="ARBA" id="ARBA00048201"/>
    </source>
</evidence>
<evidence type="ECO:0000259" key="9">
    <source>
        <dbReference type="SMART" id="SM00387"/>
    </source>
</evidence>
<protein>
    <recommendedName>
        <fullName evidence="8">Protein-serine/threonine kinase</fullName>
        <ecNumber evidence="8">2.7.11.-</ecNumber>
    </recommendedName>
</protein>
<sequence>MSPVSLSLKAQIRQSAAHRQTQVSLKQMVNFGRNVTPYTLLRSSTFLSRELPIRLAKRISELDSLPLGLATTPSVQRIRALYEMSYADLAALPAPPLLPASLSLNLPPFEADKTIVEVDSDLDAEAWKSPPAEIPKAVLEYNREFTECITTVKTRDDRVALTMAQGLSEVKKLGQSQQISQQPNTMYPTIMPKHDEAAQNLLPFDLRAVLDRFYMSRIGMRFLIGQHIALAKTCSDPASTTPGYVGIINTRVSIREVVARASQNAHTVLQATFPNLTVLPEIKLYIATPASNPASKIDDVFFMYPPSHLHHMLFELFKNSLRATVQRHHNKAAINQISSAMLSSNALNEKNPFPPIAVVVAEGEEDVTIKISDEGGGIPRSGLPLIWSYLYTTANMESFVKDGEERRRTMAGYANQPIFYGHGFGYGIPSARLYARYFGGNLEVVSLEGHGTDVYIHVARLGDNEEPLP</sequence>
<dbReference type="Gene3D" id="3.30.565.10">
    <property type="entry name" value="Histidine kinase-like ATPase, C-terminal domain"/>
    <property type="match status" value="1"/>
</dbReference>
<dbReference type="Gene3D" id="1.20.140.20">
    <property type="entry name" value="Alpha-ketoacid/pyruvate dehydrogenase kinase, N-terminal domain"/>
    <property type="match status" value="1"/>
</dbReference>
<dbReference type="PANTHER" id="PTHR11947:SF3">
    <property type="entry name" value="[PYRUVATE DEHYDROGENASE (ACETYL-TRANSFERRING)] KINASE, MITOCHONDRIAL"/>
    <property type="match status" value="1"/>
</dbReference>
<comment type="caution">
    <text evidence="10">The sequence shown here is derived from an EMBL/GenBank/DDBJ whole genome shotgun (WGS) entry which is preliminary data.</text>
</comment>
<dbReference type="Pfam" id="PF02518">
    <property type="entry name" value="HATPase_c"/>
    <property type="match status" value="1"/>
</dbReference>
<dbReference type="InterPro" id="IPR003594">
    <property type="entry name" value="HATPase_dom"/>
</dbReference>
<feature type="domain" description="Histidine kinase/HSP90-like ATPase" evidence="9">
    <location>
        <begin position="304"/>
        <end position="462"/>
    </location>
</feature>
<keyword evidence="2 8" id="KW-0808">Transferase</keyword>
<dbReference type="SUPFAM" id="SSF69012">
    <property type="entry name" value="alpha-ketoacid dehydrogenase kinase, N-terminal domain"/>
    <property type="match status" value="1"/>
</dbReference>
<keyword evidence="5 8" id="KW-0067">ATP-binding</keyword>
<dbReference type="InterPro" id="IPR036890">
    <property type="entry name" value="HATPase_C_sf"/>
</dbReference>
<comment type="subcellular location">
    <subcellularLocation>
        <location evidence="8">Mitochondrion matrix</location>
    </subcellularLocation>
</comment>
<name>A0AAD5XHE5_9FUNG</name>
<proteinExistence type="inferred from homology"/>
<evidence type="ECO:0000313" key="10">
    <source>
        <dbReference type="EMBL" id="KAJ3136961.1"/>
    </source>
</evidence>
<dbReference type="SMART" id="SM00387">
    <property type="entry name" value="HATPase_c"/>
    <property type="match status" value="1"/>
</dbReference>
<dbReference type="InterPro" id="IPR018955">
    <property type="entry name" value="BCDHK/PDK_N"/>
</dbReference>
<dbReference type="EMBL" id="JADGJH010000127">
    <property type="protein sequence ID" value="KAJ3136961.1"/>
    <property type="molecule type" value="Genomic_DNA"/>
</dbReference>
<keyword evidence="3 8" id="KW-0547">Nucleotide-binding</keyword>
<evidence type="ECO:0000256" key="1">
    <source>
        <dbReference type="ARBA" id="ARBA00006155"/>
    </source>
</evidence>
<comment type="similarity">
    <text evidence="1 8">Belongs to the PDK/BCKDK protein kinase family.</text>
</comment>
<evidence type="ECO:0000256" key="6">
    <source>
        <dbReference type="ARBA" id="ARBA00023128"/>
    </source>
</evidence>
<organism evidence="10 11">
    <name type="scientific">Physocladia obscura</name>
    <dbReference type="NCBI Taxonomy" id="109957"/>
    <lineage>
        <taxon>Eukaryota</taxon>
        <taxon>Fungi</taxon>
        <taxon>Fungi incertae sedis</taxon>
        <taxon>Chytridiomycota</taxon>
        <taxon>Chytridiomycota incertae sedis</taxon>
        <taxon>Chytridiomycetes</taxon>
        <taxon>Chytridiales</taxon>
        <taxon>Chytriomycetaceae</taxon>
        <taxon>Physocladia</taxon>
    </lineage>
</organism>
<comment type="catalytic activity">
    <reaction evidence="7">
        <text>L-seryl-[pyruvate dehydrogenase E1 alpha subunit] + ATP = O-phospho-L-seryl-[pyruvate dehydrogenase E1 alpha subunit] + ADP + H(+)</text>
        <dbReference type="Rhea" id="RHEA:23052"/>
        <dbReference type="Rhea" id="RHEA-COMP:13689"/>
        <dbReference type="Rhea" id="RHEA-COMP:13690"/>
        <dbReference type="ChEBI" id="CHEBI:15378"/>
        <dbReference type="ChEBI" id="CHEBI:29999"/>
        <dbReference type="ChEBI" id="CHEBI:30616"/>
        <dbReference type="ChEBI" id="CHEBI:83421"/>
        <dbReference type="ChEBI" id="CHEBI:456216"/>
        <dbReference type="EC" id="2.7.11.2"/>
    </reaction>
</comment>
<evidence type="ECO:0000256" key="5">
    <source>
        <dbReference type="ARBA" id="ARBA00022840"/>
    </source>
</evidence>
<keyword evidence="11" id="KW-1185">Reference proteome</keyword>